<feature type="compositionally biased region" description="Acidic residues" evidence="1">
    <location>
        <begin position="278"/>
        <end position="303"/>
    </location>
</feature>
<protein>
    <submittedName>
        <fullName evidence="4">LRAT domain</fullName>
    </submittedName>
</protein>
<dbReference type="Pfam" id="PF04970">
    <property type="entry name" value="LRAT"/>
    <property type="match status" value="1"/>
</dbReference>
<dbReference type="PANTHER" id="PTHR46137:SF1">
    <property type="entry name" value="LRAT DOMAIN-CONTAINING PROTEIN"/>
    <property type="match status" value="1"/>
</dbReference>
<name>A0AAN8VUP0_9MAGN</name>
<evidence type="ECO:0000256" key="2">
    <source>
        <dbReference type="SAM" id="Phobius"/>
    </source>
</evidence>
<feature type="domain" description="LRAT" evidence="3">
    <location>
        <begin position="22"/>
        <end position="159"/>
    </location>
</feature>
<evidence type="ECO:0000256" key="1">
    <source>
        <dbReference type="SAM" id="MobiDB-lite"/>
    </source>
</evidence>
<reference evidence="4 5" key="1">
    <citation type="submission" date="2023-12" db="EMBL/GenBank/DDBJ databases">
        <title>A high-quality genome assembly for Dillenia turbinata (Dilleniales).</title>
        <authorList>
            <person name="Chanderbali A."/>
        </authorList>
    </citation>
    <scope>NUCLEOTIDE SEQUENCE [LARGE SCALE GENOMIC DNA]</scope>
    <source>
        <strain evidence="4">LSX21</strain>
        <tissue evidence="4">Leaf</tissue>
    </source>
</reference>
<evidence type="ECO:0000313" key="4">
    <source>
        <dbReference type="EMBL" id="KAK6936426.1"/>
    </source>
</evidence>
<dbReference type="AlphaFoldDB" id="A0AAN8VUP0"/>
<gene>
    <name evidence="4" type="ORF">RJ641_033456</name>
</gene>
<dbReference type="Proteomes" id="UP001370490">
    <property type="component" value="Unassembled WGS sequence"/>
</dbReference>
<keyword evidence="2" id="KW-1133">Transmembrane helix</keyword>
<dbReference type="Gene3D" id="3.90.1720.10">
    <property type="entry name" value="endopeptidase domain like (from Nostoc punctiforme)"/>
    <property type="match status" value="1"/>
</dbReference>
<organism evidence="4 5">
    <name type="scientific">Dillenia turbinata</name>
    <dbReference type="NCBI Taxonomy" id="194707"/>
    <lineage>
        <taxon>Eukaryota</taxon>
        <taxon>Viridiplantae</taxon>
        <taxon>Streptophyta</taxon>
        <taxon>Embryophyta</taxon>
        <taxon>Tracheophyta</taxon>
        <taxon>Spermatophyta</taxon>
        <taxon>Magnoliopsida</taxon>
        <taxon>eudicotyledons</taxon>
        <taxon>Gunneridae</taxon>
        <taxon>Pentapetalae</taxon>
        <taxon>Dilleniales</taxon>
        <taxon>Dilleniaceae</taxon>
        <taxon>Dillenia</taxon>
    </lineage>
</organism>
<keyword evidence="2" id="KW-0812">Transmembrane</keyword>
<comment type="caution">
    <text evidence="4">The sequence shown here is derived from an EMBL/GenBank/DDBJ whole genome shotgun (WGS) entry which is preliminary data.</text>
</comment>
<keyword evidence="2" id="KW-0472">Membrane</keyword>
<sequence length="311" mass="36750">MGKSSFSNKIKKNELKQGDHIYSYRRAHSFSHHGIYVGNGRVIHYTRTDEDRPSFNLKGFCKRSCGFDPDRHHGVVLSCLDCFLSGHSLRRFEYGVSETWFALKRSGTSTTRPSDPSENVLKRAYRLLNKNGFGDYDLFENNCENFATFCKMGQGISSQIVSVTTAAIMALGAIVGHKLLKYEHGREMKMTDPRMQKGNAVYRIRDRPEPKENVVYRIRDRPESDEDEDEDEEEEDDEDEEDEDEEDDEVDEDDEDDEYEEEEDDFDDYDDHYQDRYLEDDEEEYDENDDDDDDDEEEEEEEEEPRRRRRY</sequence>
<keyword evidence="5" id="KW-1185">Reference proteome</keyword>
<feature type="region of interest" description="Disordered" evidence="1">
    <location>
        <begin position="213"/>
        <end position="311"/>
    </location>
</feature>
<evidence type="ECO:0000313" key="5">
    <source>
        <dbReference type="Proteomes" id="UP001370490"/>
    </source>
</evidence>
<dbReference type="PANTHER" id="PTHR46137">
    <property type="entry name" value="OS05G0310600 PROTEIN"/>
    <property type="match status" value="1"/>
</dbReference>
<dbReference type="InterPro" id="IPR038765">
    <property type="entry name" value="Papain-like_cys_pep_sf"/>
</dbReference>
<dbReference type="SUPFAM" id="SSF54001">
    <property type="entry name" value="Cysteine proteinases"/>
    <property type="match status" value="1"/>
</dbReference>
<feature type="compositionally biased region" description="Acidic residues" evidence="1">
    <location>
        <begin position="223"/>
        <end position="270"/>
    </location>
</feature>
<dbReference type="InterPro" id="IPR007053">
    <property type="entry name" value="LRAT_dom"/>
</dbReference>
<feature type="transmembrane region" description="Helical" evidence="2">
    <location>
        <begin position="160"/>
        <end position="180"/>
    </location>
</feature>
<evidence type="ECO:0000259" key="3">
    <source>
        <dbReference type="PROSITE" id="PS51934"/>
    </source>
</evidence>
<dbReference type="PROSITE" id="PS51934">
    <property type="entry name" value="LRAT"/>
    <property type="match status" value="1"/>
</dbReference>
<feature type="compositionally biased region" description="Basic and acidic residues" evidence="1">
    <location>
        <begin position="213"/>
        <end position="222"/>
    </location>
</feature>
<dbReference type="EMBL" id="JBAMMX010000007">
    <property type="protein sequence ID" value="KAK6936426.1"/>
    <property type="molecule type" value="Genomic_DNA"/>
</dbReference>
<proteinExistence type="predicted"/>
<accession>A0AAN8VUP0</accession>